<sequence>ATEIVEVITMIGDNTGIDQTVLGLTIIACANSIGDLVADRSIARQGYCRMVMAAALGGPLFNLLVGFGIPFTITSIRQIPLTISLDSVSLIMITFLFCSLLFTTLNLLIFRAQLKRNYGIALIMAYCTFVVFVVLSASKILIWL</sequence>
<keyword evidence="4" id="KW-0406">Ion transport</keyword>
<feature type="transmembrane region" description="Helical" evidence="8">
    <location>
        <begin position="121"/>
        <end position="142"/>
    </location>
</feature>
<evidence type="ECO:0000313" key="10">
    <source>
        <dbReference type="EMBL" id="GMT33523.1"/>
    </source>
</evidence>
<dbReference type="Proteomes" id="UP001432322">
    <property type="component" value="Unassembled WGS sequence"/>
</dbReference>
<keyword evidence="6 8" id="KW-1133">Transmembrane helix</keyword>
<feature type="domain" description="Sodium/calcium exchanger membrane region" evidence="9">
    <location>
        <begin position="2"/>
        <end position="134"/>
    </location>
</feature>
<feature type="transmembrane region" description="Helical" evidence="8">
    <location>
        <begin position="88"/>
        <end position="109"/>
    </location>
</feature>
<keyword evidence="4" id="KW-0106">Calcium</keyword>
<evidence type="ECO:0000256" key="2">
    <source>
        <dbReference type="ARBA" id="ARBA00022448"/>
    </source>
</evidence>
<dbReference type="InterPro" id="IPR004837">
    <property type="entry name" value="NaCa_Exmemb"/>
</dbReference>
<dbReference type="GO" id="GO:0016020">
    <property type="term" value="C:membrane"/>
    <property type="evidence" value="ECO:0007669"/>
    <property type="project" value="UniProtKB-SubCell"/>
</dbReference>
<organism evidence="10 11">
    <name type="scientific">Pristionchus fissidentatus</name>
    <dbReference type="NCBI Taxonomy" id="1538716"/>
    <lineage>
        <taxon>Eukaryota</taxon>
        <taxon>Metazoa</taxon>
        <taxon>Ecdysozoa</taxon>
        <taxon>Nematoda</taxon>
        <taxon>Chromadorea</taxon>
        <taxon>Rhabditida</taxon>
        <taxon>Rhabditina</taxon>
        <taxon>Diplogasteromorpha</taxon>
        <taxon>Diplogasteroidea</taxon>
        <taxon>Neodiplogasteridae</taxon>
        <taxon>Pristionchus</taxon>
    </lineage>
</organism>
<reference evidence="10" key="1">
    <citation type="submission" date="2023-10" db="EMBL/GenBank/DDBJ databases">
        <title>Genome assembly of Pristionchus species.</title>
        <authorList>
            <person name="Yoshida K."/>
            <person name="Sommer R.J."/>
        </authorList>
    </citation>
    <scope>NUCLEOTIDE SEQUENCE</scope>
    <source>
        <strain evidence="10">RS5133</strain>
    </source>
</reference>
<dbReference type="InterPro" id="IPR051359">
    <property type="entry name" value="CaCA_antiporter"/>
</dbReference>
<evidence type="ECO:0000313" key="11">
    <source>
        <dbReference type="Proteomes" id="UP001432322"/>
    </source>
</evidence>
<name>A0AAV5WTD8_9BILA</name>
<evidence type="ECO:0000256" key="6">
    <source>
        <dbReference type="ARBA" id="ARBA00022989"/>
    </source>
</evidence>
<keyword evidence="7 8" id="KW-0472">Membrane</keyword>
<comment type="caution">
    <text evidence="10">The sequence shown here is derived from an EMBL/GenBank/DDBJ whole genome shotgun (WGS) entry which is preliminary data.</text>
</comment>
<keyword evidence="11" id="KW-1185">Reference proteome</keyword>
<dbReference type="GO" id="GO:0005432">
    <property type="term" value="F:calcium:sodium antiporter activity"/>
    <property type="evidence" value="ECO:0007669"/>
    <property type="project" value="TreeGrafter"/>
</dbReference>
<protein>
    <recommendedName>
        <fullName evidence="9">Sodium/calcium exchanger membrane region domain-containing protein</fullName>
    </recommendedName>
</protein>
<evidence type="ECO:0000256" key="8">
    <source>
        <dbReference type="SAM" id="Phobius"/>
    </source>
</evidence>
<dbReference type="PANTHER" id="PTHR12266">
    <property type="entry name" value="NA+/CA2+ K+ INDEPENDENT EXCHANGER"/>
    <property type="match status" value="1"/>
</dbReference>
<comment type="subcellular location">
    <subcellularLocation>
        <location evidence="1">Membrane</location>
        <topology evidence="1">Multi-pass membrane protein</topology>
    </subcellularLocation>
</comment>
<evidence type="ECO:0000256" key="7">
    <source>
        <dbReference type="ARBA" id="ARBA00023136"/>
    </source>
</evidence>
<evidence type="ECO:0000256" key="1">
    <source>
        <dbReference type="ARBA" id="ARBA00004141"/>
    </source>
</evidence>
<evidence type="ECO:0000256" key="5">
    <source>
        <dbReference type="ARBA" id="ARBA00022692"/>
    </source>
</evidence>
<dbReference type="Gene3D" id="1.20.1420.30">
    <property type="entry name" value="NCX, central ion-binding region"/>
    <property type="match status" value="1"/>
</dbReference>
<accession>A0AAV5WTD8</accession>
<feature type="non-terminal residue" evidence="10">
    <location>
        <position position="144"/>
    </location>
</feature>
<dbReference type="Pfam" id="PF01699">
    <property type="entry name" value="Na_Ca_ex"/>
    <property type="match status" value="1"/>
</dbReference>
<evidence type="ECO:0000256" key="3">
    <source>
        <dbReference type="ARBA" id="ARBA00022449"/>
    </source>
</evidence>
<keyword evidence="5 8" id="KW-0812">Transmembrane</keyword>
<dbReference type="PANTHER" id="PTHR12266:SF0">
    <property type="entry name" value="MITOCHONDRIAL SODIUM_CALCIUM EXCHANGER PROTEIN"/>
    <property type="match status" value="1"/>
</dbReference>
<gene>
    <name evidence="10" type="ORF">PFISCL1PPCAC_24820</name>
</gene>
<proteinExistence type="predicted"/>
<dbReference type="EMBL" id="BTSY01000006">
    <property type="protein sequence ID" value="GMT33523.1"/>
    <property type="molecule type" value="Genomic_DNA"/>
</dbReference>
<keyword evidence="4" id="KW-0109">Calcium transport</keyword>
<evidence type="ECO:0000259" key="9">
    <source>
        <dbReference type="Pfam" id="PF01699"/>
    </source>
</evidence>
<evidence type="ECO:0000256" key="4">
    <source>
        <dbReference type="ARBA" id="ARBA00022568"/>
    </source>
</evidence>
<dbReference type="AlphaFoldDB" id="A0AAV5WTD8"/>
<dbReference type="GO" id="GO:0006874">
    <property type="term" value="P:intracellular calcium ion homeostasis"/>
    <property type="evidence" value="ECO:0007669"/>
    <property type="project" value="TreeGrafter"/>
</dbReference>
<feature type="non-terminal residue" evidence="10">
    <location>
        <position position="1"/>
    </location>
</feature>
<keyword evidence="2" id="KW-0813">Transport</keyword>
<dbReference type="InterPro" id="IPR044880">
    <property type="entry name" value="NCX_ion-bd_dom_sf"/>
</dbReference>
<keyword evidence="3" id="KW-0050">Antiport</keyword>
<feature type="transmembrane region" description="Helical" evidence="8">
    <location>
        <begin position="50"/>
        <end position="76"/>
    </location>
</feature>